<evidence type="ECO:0000256" key="1">
    <source>
        <dbReference type="SAM" id="MobiDB-lite"/>
    </source>
</evidence>
<feature type="region of interest" description="Disordered" evidence="1">
    <location>
        <begin position="1"/>
        <end position="48"/>
    </location>
</feature>
<gene>
    <name evidence="2" type="ORF">PCASD_16989</name>
</gene>
<sequence length="86" mass="9262">MCQLKAEYISGADNLSSTHPQQNTPFNPVPPHGNYTPPPNPPNISKEQEDFEAVQFALKQAQMVSGAVSSITGTLKNQLLQPNGSN</sequence>
<dbReference type="Proteomes" id="UP000235392">
    <property type="component" value="Unassembled WGS sequence"/>
</dbReference>
<comment type="caution">
    <text evidence="2">The sequence shown here is derived from an EMBL/GenBank/DDBJ whole genome shotgun (WGS) entry which is preliminary data.</text>
</comment>
<evidence type="ECO:0000313" key="2">
    <source>
        <dbReference type="EMBL" id="PLW32078.1"/>
    </source>
</evidence>
<feature type="compositionally biased region" description="Polar residues" evidence="1">
    <location>
        <begin position="13"/>
        <end position="26"/>
    </location>
</feature>
<organism evidence="2 3">
    <name type="scientific">Puccinia coronata f. sp. avenae</name>
    <dbReference type="NCBI Taxonomy" id="200324"/>
    <lineage>
        <taxon>Eukaryota</taxon>
        <taxon>Fungi</taxon>
        <taxon>Dikarya</taxon>
        <taxon>Basidiomycota</taxon>
        <taxon>Pucciniomycotina</taxon>
        <taxon>Pucciniomycetes</taxon>
        <taxon>Pucciniales</taxon>
        <taxon>Pucciniaceae</taxon>
        <taxon>Puccinia</taxon>
    </lineage>
</organism>
<accession>A0A2N5U308</accession>
<proteinExistence type="predicted"/>
<protein>
    <submittedName>
        <fullName evidence="2">Uncharacterized protein</fullName>
    </submittedName>
</protein>
<name>A0A2N5U308_9BASI</name>
<reference evidence="2 3" key="1">
    <citation type="submission" date="2017-11" db="EMBL/GenBank/DDBJ databases">
        <title>De novo assembly and phasing of dikaryotic genomes from two isolates of Puccinia coronata f. sp. avenae, the causal agent of oat crown rust.</title>
        <authorList>
            <person name="Miller M.E."/>
            <person name="Zhang Y."/>
            <person name="Omidvar V."/>
            <person name="Sperschneider J."/>
            <person name="Schwessinger B."/>
            <person name="Raley C."/>
            <person name="Palmer J.M."/>
            <person name="Garnica D."/>
            <person name="Upadhyaya N."/>
            <person name="Rathjen J."/>
            <person name="Taylor J.M."/>
            <person name="Park R.F."/>
            <person name="Dodds P.N."/>
            <person name="Hirsch C.D."/>
            <person name="Kianian S.F."/>
            <person name="Figueroa M."/>
        </authorList>
    </citation>
    <scope>NUCLEOTIDE SEQUENCE [LARGE SCALE GENOMIC DNA]</scope>
    <source>
        <strain evidence="2">12SD80</strain>
    </source>
</reference>
<feature type="compositionally biased region" description="Pro residues" evidence="1">
    <location>
        <begin position="27"/>
        <end position="42"/>
    </location>
</feature>
<evidence type="ECO:0000313" key="3">
    <source>
        <dbReference type="Proteomes" id="UP000235392"/>
    </source>
</evidence>
<dbReference type="AlphaFoldDB" id="A0A2N5U308"/>
<dbReference type="EMBL" id="PGCI01000252">
    <property type="protein sequence ID" value="PLW32078.1"/>
    <property type="molecule type" value="Genomic_DNA"/>
</dbReference>